<dbReference type="Proteomes" id="UP001519288">
    <property type="component" value="Unassembled WGS sequence"/>
</dbReference>
<evidence type="ECO:0000259" key="1">
    <source>
        <dbReference type="PROSITE" id="PS51677"/>
    </source>
</evidence>
<dbReference type="InterPro" id="IPR011330">
    <property type="entry name" value="Glyco_hydro/deAcase_b/a-brl"/>
</dbReference>
<dbReference type="EMBL" id="JAGGLD010000003">
    <property type="protein sequence ID" value="MBP2001067.1"/>
    <property type="molecule type" value="Genomic_DNA"/>
</dbReference>
<dbReference type="Gene3D" id="3.20.20.370">
    <property type="entry name" value="Glycoside hydrolase/deacetylase"/>
    <property type="match status" value="1"/>
</dbReference>
<reference evidence="2 3" key="1">
    <citation type="submission" date="2021-03" db="EMBL/GenBank/DDBJ databases">
        <title>Genomic Encyclopedia of Type Strains, Phase IV (KMG-IV): sequencing the most valuable type-strain genomes for metagenomic binning, comparative biology and taxonomic classification.</title>
        <authorList>
            <person name="Goeker M."/>
        </authorList>
    </citation>
    <scope>NUCLEOTIDE SEQUENCE [LARGE SCALE GENOMIC DNA]</scope>
    <source>
        <strain evidence="2 3">DSM 26806</strain>
    </source>
</reference>
<name>A0ABS4JH72_9BACL</name>
<dbReference type="SUPFAM" id="SSF88713">
    <property type="entry name" value="Glycoside hydrolase/deacetylase"/>
    <property type="match status" value="1"/>
</dbReference>
<keyword evidence="3" id="KW-1185">Reference proteome</keyword>
<dbReference type="PANTHER" id="PTHR10587">
    <property type="entry name" value="GLYCOSYL TRANSFERASE-RELATED"/>
    <property type="match status" value="1"/>
</dbReference>
<dbReference type="PROSITE" id="PS51677">
    <property type="entry name" value="NODB"/>
    <property type="match status" value="1"/>
</dbReference>
<organism evidence="2 3">
    <name type="scientific">Paenibacillus shirakamiensis</name>
    <dbReference type="NCBI Taxonomy" id="1265935"/>
    <lineage>
        <taxon>Bacteria</taxon>
        <taxon>Bacillati</taxon>
        <taxon>Bacillota</taxon>
        <taxon>Bacilli</taxon>
        <taxon>Bacillales</taxon>
        <taxon>Paenibacillaceae</taxon>
        <taxon>Paenibacillus</taxon>
    </lineage>
</organism>
<comment type="caution">
    <text evidence="2">The sequence shown here is derived from an EMBL/GenBank/DDBJ whole genome shotgun (WGS) entry which is preliminary data.</text>
</comment>
<dbReference type="Pfam" id="PF01522">
    <property type="entry name" value="Polysacc_deac_1"/>
    <property type="match status" value="1"/>
</dbReference>
<evidence type="ECO:0000313" key="2">
    <source>
        <dbReference type="EMBL" id="MBP2001067.1"/>
    </source>
</evidence>
<dbReference type="InterPro" id="IPR050248">
    <property type="entry name" value="Polysacc_deacetylase_ArnD"/>
</dbReference>
<dbReference type="InterPro" id="IPR002509">
    <property type="entry name" value="NODB_dom"/>
</dbReference>
<gene>
    <name evidence="2" type="ORF">J2Z69_002110</name>
</gene>
<protein>
    <submittedName>
        <fullName evidence="2">Sporulation protein (Polysaccharide deacetylase family)</fullName>
    </submittedName>
</protein>
<feature type="domain" description="NodB homology" evidence="1">
    <location>
        <begin position="145"/>
        <end position="321"/>
    </location>
</feature>
<evidence type="ECO:0000313" key="3">
    <source>
        <dbReference type="Proteomes" id="UP001519288"/>
    </source>
</evidence>
<sequence>MMIRRKIVVIACSMAVALIIGQWSGVHAFWNQQITETPGQYAFQLFGGSSEDSTLLTQIKEEAVRRNVAPIDAVHDRVWKAIPGYNGLEVDIDQTYQKALALKESQSSPTLSLNQIPYIYRQVKPKVQLEDLGALPIYRGNPAKKMVALMINVAWGNEYLIPMLDTLDAAKVKATFFLDGSWLNKNADLAKEIQKRGHQLENHAYSHPNMTQLTESRAVLEISRTKDLLKSSLNVDNRWFAPPSGDFNQRTVEQAAAQGLKTVLWTLDTVDWTKPSPQSIVSKIAKRTEPGTLILLHPTQSSRDALQGMIQAIHNKGLELGTIDETLSSDRIPAK</sequence>
<dbReference type="PANTHER" id="PTHR10587:SF80">
    <property type="entry name" value="CHITOOLIGOSACCHARIDE DEACETYLASE"/>
    <property type="match status" value="1"/>
</dbReference>
<proteinExistence type="predicted"/>
<accession>A0ABS4JH72</accession>